<sequence length="882" mass="98311">MPNLTLYETNDLRLAELRSYGILDTPPEAGFDDIVTLATLLCDAPVALVSFVDSDRQWFKARKGFEPCETNLESSVCRHALGMSEILEVPDLTKDPRTANNPLVVSAPHVRFYAGAPLITSTGQVLGTLCVLDHTPRLQGLTGSQRTGLEALARQVMMQLELGKLAVDRTRMLAERIKDQAQYQEISEKLAAAQTAGGVGLFSLDIEANTVKGTPEFSRTFGLDHVDERPAEDFERLVIPVDDTLVSHQHNRRTGEAPTDVEYRIRKADSGEIRWIARKGDFQFDDNGRPVGFIGVTRDITARREAEEKLRKAQETLELALDATEMGTFDYDLIGDVLVWDDRCRTLFGLPPDSPVNYQTFLTGLHPDDRERTHEAVMAAIDPQSEGGYDIEYRTIGLADGVERWVAAKGRTFFQGTNALRFIGTVRDITRASEAQRRLRETEERYRYASRATNDAIWDWDFETNFVLWNEALTTAYGHQPETVEPTGAWWIDHIHPDDRQRIDHSIHAIIDGTETEWTDGYRFRRSDGTYAPVFDRGHVIRDEQGRPRRMIGAMLDLTRLQKAEAELRESQKQLHVERGLLEAVVQQAPIGISIVYADGQETINTRLEQMFGLQVKKQGGVAALDLFAPAETEVERLIEHQNERGETRRYEVTTTPVKDQNGGILATLALVIDVEDRKQAEERRALLNRELSHRLKNSLAIVQSIVSQTLRSAPDVKSAQQTLAPRINALATAHETLLTGHRDAAPVDELVASATSIHAGSDRISANGPEVRLGPQASLALSLVLHELSTNALKYGALSVPEGQVDITWSIERASSDAPKMLKFKWTEAGGPPVTPPQQRGFGTRLIEIGLGAGQRASQIDYRTDGLHYETEAELSTLQAK</sequence>
<evidence type="ECO:0000259" key="16">
    <source>
        <dbReference type="PROSITE" id="PS50113"/>
    </source>
</evidence>
<keyword evidence="12" id="KW-0067">ATP-binding</keyword>
<evidence type="ECO:0000256" key="5">
    <source>
        <dbReference type="ARBA" id="ARBA00022553"/>
    </source>
</evidence>
<dbReference type="Gene3D" id="3.30.450.20">
    <property type="entry name" value="PAS domain"/>
    <property type="match status" value="4"/>
</dbReference>
<dbReference type="InterPro" id="IPR036890">
    <property type="entry name" value="HATPase_C_sf"/>
</dbReference>
<evidence type="ECO:0000256" key="7">
    <source>
        <dbReference type="ARBA" id="ARBA00022630"/>
    </source>
</evidence>
<evidence type="ECO:0000256" key="4">
    <source>
        <dbReference type="ARBA" id="ARBA00022543"/>
    </source>
</evidence>
<evidence type="ECO:0000256" key="12">
    <source>
        <dbReference type="ARBA" id="ARBA00022840"/>
    </source>
</evidence>
<protein>
    <recommendedName>
        <fullName evidence="3">Blue-light-activated histidine kinase</fullName>
        <ecNumber evidence="2">2.7.13.3</ecNumber>
    </recommendedName>
</protein>
<dbReference type="Proteomes" id="UP000663912">
    <property type="component" value="Chromosome 2"/>
</dbReference>
<evidence type="ECO:0000256" key="11">
    <source>
        <dbReference type="ARBA" id="ARBA00022777"/>
    </source>
</evidence>
<dbReference type="PROSITE" id="PS50113">
    <property type="entry name" value="PAC"/>
    <property type="match status" value="4"/>
</dbReference>
<evidence type="ECO:0000256" key="6">
    <source>
        <dbReference type="ARBA" id="ARBA00022606"/>
    </source>
</evidence>
<dbReference type="InterPro" id="IPR003018">
    <property type="entry name" value="GAF"/>
</dbReference>
<feature type="domain" description="PAC" evidence="16">
    <location>
        <begin position="389"/>
        <end position="441"/>
    </location>
</feature>
<feature type="domain" description="PAS" evidence="15">
    <location>
        <begin position="313"/>
        <end position="384"/>
    </location>
</feature>
<evidence type="ECO:0000256" key="9">
    <source>
        <dbReference type="ARBA" id="ARBA00022679"/>
    </source>
</evidence>
<keyword evidence="7" id="KW-0285">Flavoprotein</keyword>
<keyword evidence="5" id="KW-0597">Phosphoprotein</keyword>
<feature type="domain" description="PAC" evidence="16">
    <location>
        <begin position="259"/>
        <end position="312"/>
    </location>
</feature>
<dbReference type="Pfam" id="PF08447">
    <property type="entry name" value="PAS_3"/>
    <property type="match status" value="3"/>
</dbReference>
<evidence type="ECO:0000256" key="1">
    <source>
        <dbReference type="ARBA" id="ARBA00000085"/>
    </source>
</evidence>
<accession>A0AAE7UPI5</accession>
<reference evidence="18" key="2">
    <citation type="submission" date="2020-02" db="EMBL/GenBank/DDBJ databases">
        <title>Unexpected conservation and global transmission of agrobacterial virulence plasmids.</title>
        <authorList>
            <person name="Weisberg A.J."/>
            <person name="Davis E.W. II"/>
            <person name="Tabima J.R."/>
            <person name="Belcher M.S."/>
            <person name="Miller M."/>
            <person name="Kuo C.-H."/>
            <person name="Loper J.E."/>
            <person name="Grunwald N.J."/>
            <person name="Putnam M.L."/>
            <person name="Chang J.H."/>
        </authorList>
    </citation>
    <scope>NUCLEOTIDE SEQUENCE</scope>
    <source>
        <strain evidence="18">W2/73</strain>
    </source>
</reference>
<dbReference type="KEGG" id="arui:G6M88_16470"/>
<dbReference type="EMBL" id="CP049207">
    <property type="protein sequence ID" value="QTG02048.1"/>
    <property type="molecule type" value="Genomic_DNA"/>
</dbReference>
<dbReference type="InterPro" id="IPR013655">
    <property type="entry name" value="PAS_fold_3"/>
</dbReference>
<keyword evidence="6" id="KW-0716">Sensory transduction</keyword>
<dbReference type="SUPFAM" id="SSF55785">
    <property type="entry name" value="PYP-like sensor domain (PAS domain)"/>
    <property type="match status" value="4"/>
</dbReference>
<organism evidence="18 19">
    <name type="scientific">Agrobacterium rubi</name>
    <dbReference type="NCBI Taxonomy" id="28099"/>
    <lineage>
        <taxon>Bacteria</taxon>
        <taxon>Pseudomonadati</taxon>
        <taxon>Pseudomonadota</taxon>
        <taxon>Alphaproteobacteria</taxon>
        <taxon>Hyphomicrobiales</taxon>
        <taxon>Rhizobiaceae</taxon>
        <taxon>Rhizobium/Agrobacterium group</taxon>
        <taxon>Agrobacterium</taxon>
    </lineage>
</organism>
<dbReference type="SMART" id="SM00091">
    <property type="entry name" value="PAS"/>
    <property type="match status" value="3"/>
</dbReference>
<dbReference type="Pfam" id="PF01590">
    <property type="entry name" value="GAF"/>
    <property type="match status" value="1"/>
</dbReference>
<dbReference type="SUPFAM" id="SSF55781">
    <property type="entry name" value="GAF domain-like"/>
    <property type="match status" value="1"/>
</dbReference>
<dbReference type="GO" id="GO:0009881">
    <property type="term" value="F:photoreceptor activity"/>
    <property type="evidence" value="ECO:0007669"/>
    <property type="project" value="UniProtKB-KW"/>
</dbReference>
<keyword evidence="9" id="KW-0808">Transferase</keyword>
<dbReference type="EMBL" id="JAAMCP010000009">
    <property type="protein sequence ID" value="NTF38034.1"/>
    <property type="molecule type" value="Genomic_DNA"/>
</dbReference>
<keyword evidence="8" id="KW-0288">FMN</keyword>
<dbReference type="Gene3D" id="3.30.450.40">
    <property type="match status" value="1"/>
</dbReference>
<dbReference type="SMART" id="SM00086">
    <property type="entry name" value="PAC"/>
    <property type="match status" value="4"/>
</dbReference>
<dbReference type="SMART" id="SM00911">
    <property type="entry name" value="HWE_HK"/>
    <property type="match status" value="1"/>
</dbReference>
<gene>
    <name evidence="17" type="ORF">G6L72_15145</name>
    <name evidence="18" type="ORF">G6M88_16470</name>
</gene>
<name>A0AAE7UPI5_9HYPH</name>
<evidence type="ECO:0000313" key="18">
    <source>
        <dbReference type="EMBL" id="QTG02048.1"/>
    </source>
</evidence>
<dbReference type="PANTHER" id="PTHR43304">
    <property type="entry name" value="PHYTOCHROME-LIKE PROTEIN CPH1"/>
    <property type="match status" value="1"/>
</dbReference>
<dbReference type="InterPro" id="IPR000014">
    <property type="entry name" value="PAS"/>
</dbReference>
<dbReference type="NCBIfam" id="TIGR00229">
    <property type="entry name" value="sensory_box"/>
    <property type="match status" value="4"/>
</dbReference>
<dbReference type="Gene3D" id="3.30.565.10">
    <property type="entry name" value="Histidine kinase-like ATPase, C-terminal domain"/>
    <property type="match status" value="1"/>
</dbReference>
<evidence type="ECO:0000256" key="10">
    <source>
        <dbReference type="ARBA" id="ARBA00022741"/>
    </source>
</evidence>
<dbReference type="Pfam" id="PF07536">
    <property type="entry name" value="HWE_HK"/>
    <property type="match status" value="1"/>
</dbReference>
<dbReference type="GO" id="GO:0005524">
    <property type="term" value="F:ATP binding"/>
    <property type="evidence" value="ECO:0007669"/>
    <property type="project" value="UniProtKB-KW"/>
</dbReference>
<keyword evidence="13" id="KW-0157">Chromophore</keyword>
<keyword evidence="14" id="KW-0675">Receptor</keyword>
<keyword evidence="10" id="KW-0547">Nucleotide-binding</keyword>
<dbReference type="InterPro" id="IPR052162">
    <property type="entry name" value="Sensor_kinase/Photoreceptor"/>
</dbReference>
<keyword evidence="4" id="KW-0600">Photoreceptor protein</keyword>
<evidence type="ECO:0000313" key="17">
    <source>
        <dbReference type="EMBL" id="NTF38034.1"/>
    </source>
</evidence>
<evidence type="ECO:0000256" key="3">
    <source>
        <dbReference type="ARBA" id="ARBA00021740"/>
    </source>
</evidence>
<dbReference type="InterPro" id="IPR001610">
    <property type="entry name" value="PAC"/>
</dbReference>
<keyword evidence="11" id="KW-0418">Kinase</keyword>
<comment type="catalytic activity">
    <reaction evidence="1">
        <text>ATP + protein L-histidine = ADP + protein N-phospho-L-histidine.</text>
        <dbReference type="EC" id="2.7.13.3"/>
    </reaction>
</comment>
<dbReference type="Pfam" id="PF08448">
    <property type="entry name" value="PAS_4"/>
    <property type="match status" value="1"/>
</dbReference>
<dbReference type="EC" id="2.7.13.3" evidence="2"/>
<dbReference type="GO" id="GO:0004673">
    <property type="term" value="F:protein histidine kinase activity"/>
    <property type="evidence" value="ECO:0007669"/>
    <property type="project" value="UniProtKB-EC"/>
</dbReference>
<dbReference type="InterPro" id="IPR000700">
    <property type="entry name" value="PAS-assoc_C"/>
</dbReference>
<feature type="domain" description="PAS" evidence="15">
    <location>
        <begin position="442"/>
        <end position="514"/>
    </location>
</feature>
<feature type="domain" description="PAC" evidence="16">
    <location>
        <begin position="518"/>
        <end position="570"/>
    </location>
</feature>
<dbReference type="PANTHER" id="PTHR43304:SF1">
    <property type="entry name" value="PAC DOMAIN-CONTAINING PROTEIN"/>
    <property type="match status" value="1"/>
</dbReference>
<reference evidence="17 20" key="1">
    <citation type="journal article" date="2020" name="Science">
        <title>Unexpected conservation and global transmission of agrobacterial virulence plasmids.</title>
        <authorList>
            <person name="Weisberg A.J."/>
            <person name="Davis E.W. 2nd"/>
            <person name="Tabima J."/>
            <person name="Belcher M.S."/>
            <person name="Miller M."/>
            <person name="Kuo C.H."/>
            <person name="Loper J.E."/>
            <person name="Grunwald N.J."/>
            <person name="Putnam M.L."/>
            <person name="Chang J.H."/>
        </authorList>
    </citation>
    <scope>NUCLEOTIDE SEQUENCE [LARGE SCALE GENOMIC DNA]</scope>
    <source>
        <strain evidence="17 20">A19/93</strain>
    </source>
</reference>
<dbReference type="InterPro" id="IPR035965">
    <property type="entry name" value="PAS-like_dom_sf"/>
</dbReference>
<evidence type="ECO:0000259" key="15">
    <source>
        <dbReference type="PROSITE" id="PS50112"/>
    </source>
</evidence>
<keyword evidence="20" id="KW-1185">Reference proteome</keyword>
<feature type="domain" description="PAC" evidence="16">
    <location>
        <begin position="633"/>
        <end position="687"/>
    </location>
</feature>
<evidence type="ECO:0000256" key="13">
    <source>
        <dbReference type="ARBA" id="ARBA00022991"/>
    </source>
</evidence>
<proteinExistence type="predicted"/>
<dbReference type="AlphaFoldDB" id="A0AAE7UPI5"/>
<evidence type="ECO:0000256" key="14">
    <source>
        <dbReference type="ARBA" id="ARBA00023170"/>
    </source>
</evidence>
<evidence type="ECO:0000256" key="2">
    <source>
        <dbReference type="ARBA" id="ARBA00012438"/>
    </source>
</evidence>
<dbReference type="InterPro" id="IPR013656">
    <property type="entry name" value="PAS_4"/>
</dbReference>
<evidence type="ECO:0000313" key="20">
    <source>
        <dbReference type="Proteomes" id="UP000822331"/>
    </source>
</evidence>
<evidence type="ECO:0000313" key="19">
    <source>
        <dbReference type="Proteomes" id="UP000663912"/>
    </source>
</evidence>
<dbReference type="Proteomes" id="UP000822331">
    <property type="component" value="Unassembled WGS sequence"/>
</dbReference>
<dbReference type="InterPro" id="IPR029016">
    <property type="entry name" value="GAF-like_dom_sf"/>
</dbReference>
<evidence type="ECO:0000256" key="8">
    <source>
        <dbReference type="ARBA" id="ARBA00022643"/>
    </source>
</evidence>
<dbReference type="CDD" id="cd00130">
    <property type="entry name" value="PAS"/>
    <property type="match status" value="2"/>
</dbReference>
<dbReference type="InterPro" id="IPR011102">
    <property type="entry name" value="Sig_transdc_His_kinase_HWE"/>
</dbReference>
<dbReference type="SMART" id="SM00065">
    <property type="entry name" value="GAF"/>
    <property type="match status" value="1"/>
</dbReference>
<dbReference type="Gene3D" id="2.10.70.100">
    <property type="match status" value="2"/>
</dbReference>
<dbReference type="PROSITE" id="PS50112">
    <property type="entry name" value="PAS"/>
    <property type="match status" value="2"/>
</dbReference>